<dbReference type="Gene3D" id="3.60.10.10">
    <property type="entry name" value="Endonuclease/exonuclease/phosphatase"/>
    <property type="match status" value="1"/>
</dbReference>
<feature type="domain" description="Endonuclease/exonuclease/phosphatase" evidence="1">
    <location>
        <begin position="143"/>
        <end position="330"/>
    </location>
</feature>
<dbReference type="Gene3D" id="3.40.50.300">
    <property type="entry name" value="P-loop containing nucleotide triphosphate hydrolases"/>
    <property type="match status" value="1"/>
</dbReference>
<dbReference type="GO" id="GO:0003824">
    <property type="term" value="F:catalytic activity"/>
    <property type="evidence" value="ECO:0007669"/>
    <property type="project" value="InterPro"/>
</dbReference>
<dbReference type="InterPro" id="IPR051055">
    <property type="entry name" value="PIF1_helicase"/>
</dbReference>
<dbReference type="CDD" id="cd18809">
    <property type="entry name" value="SF1_C_RecD"/>
    <property type="match status" value="1"/>
</dbReference>
<dbReference type="InterPro" id="IPR036691">
    <property type="entry name" value="Endo/exonu/phosph_ase_sf"/>
</dbReference>
<gene>
    <name evidence="2" type="ORF">MGAL_10B027026</name>
</gene>
<keyword evidence="3" id="KW-1185">Reference proteome</keyword>
<name>A0A8B6G451_MYTGA</name>
<dbReference type="SUPFAM" id="SSF56219">
    <property type="entry name" value="DNase I-like"/>
    <property type="match status" value="1"/>
</dbReference>
<reference evidence="2" key="1">
    <citation type="submission" date="2018-11" db="EMBL/GenBank/DDBJ databases">
        <authorList>
            <person name="Alioto T."/>
            <person name="Alioto T."/>
        </authorList>
    </citation>
    <scope>NUCLEOTIDE SEQUENCE</scope>
</reference>
<dbReference type="PANTHER" id="PTHR47642">
    <property type="entry name" value="ATP-DEPENDENT DNA HELICASE"/>
    <property type="match status" value="1"/>
</dbReference>
<dbReference type="OrthoDB" id="272985at2759"/>
<comment type="caution">
    <text evidence="2">The sequence shown here is derived from an EMBL/GenBank/DDBJ whole genome shotgun (WGS) entry which is preliminary data.</text>
</comment>
<evidence type="ECO:0000313" key="3">
    <source>
        <dbReference type="Proteomes" id="UP000596742"/>
    </source>
</evidence>
<evidence type="ECO:0000259" key="1">
    <source>
        <dbReference type="Pfam" id="PF03372"/>
    </source>
</evidence>
<dbReference type="InterPro" id="IPR005135">
    <property type="entry name" value="Endo/exonuclease/phosphatase"/>
</dbReference>
<dbReference type="EMBL" id="UYJE01007825">
    <property type="protein sequence ID" value="VDI58304.1"/>
    <property type="molecule type" value="Genomic_DNA"/>
</dbReference>
<dbReference type="Pfam" id="PF03372">
    <property type="entry name" value="Exo_endo_phos"/>
    <property type="match status" value="1"/>
</dbReference>
<dbReference type="InterPro" id="IPR027417">
    <property type="entry name" value="P-loop_NTPase"/>
</dbReference>
<accession>A0A8B6G451</accession>
<dbReference type="AlphaFoldDB" id="A0A8B6G451"/>
<protein>
    <recommendedName>
        <fullName evidence="1">Endonuclease/exonuclease/phosphatase domain-containing protein</fullName>
    </recommendedName>
</protein>
<sequence>MTTNVDTSDGLVNSASGTGFIPLPPDSTNENFNTYRPKYVLVQFDENRVGEKIRSKLRTLVPDGKSTPIAVHEVTVKLRKFSSKRTQFPLTLAWAVTIHKAQGRTVDQLVVSTKGSFKAGQMYTALSRVKTQDGLFILADQSIKTSDVIVLTETWLKQHVTSFNLELSQEYHLYRQDYSLPNKRPQGGVAIYVRKSFRLDKELRFLNVDLQYQCLLLSCRIDPSKRLLIVAIYIPPNTKNESYFKNLENLLCAIPSDSVPTILCGDFNANIASTDLKTSTLKGLTAYYGYLQYIQQPTHRKGATLDHVYVNRNFDNSEITLVTPLHFSDHFHIHLAVPWRKLFYN</sequence>
<dbReference type="PANTHER" id="PTHR47642:SF8">
    <property type="entry name" value="ATP-DEPENDENT DNA HELICASE"/>
    <property type="match status" value="1"/>
</dbReference>
<dbReference type="Proteomes" id="UP000596742">
    <property type="component" value="Unassembled WGS sequence"/>
</dbReference>
<organism evidence="2 3">
    <name type="scientific">Mytilus galloprovincialis</name>
    <name type="common">Mediterranean mussel</name>
    <dbReference type="NCBI Taxonomy" id="29158"/>
    <lineage>
        <taxon>Eukaryota</taxon>
        <taxon>Metazoa</taxon>
        <taxon>Spiralia</taxon>
        <taxon>Lophotrochozoa</taxon>
        <taxon>Mollusca</taxon>
        <taxon>Bivalvia</taxon>
        <taxon>Autobranchia</taxon>
        <taxon>Pteriomorphia</taxon>
        <taxon>Mytilida</taxon>
        <taxon>Mytiloidea</taxon>
        <taxon>Mytilidae</taxon>
        <taxon>Mytilinae</taxon>
        <taxon>Mytilus</taxon>
    </lineage>
</organism>
<dbReference type="SUPFAM" id="SSF52540">
    <property type="entry name" value="P-loop containing nucleoside triphosphate hydrolases"/>
    <property type="match status" value="1"/>
</dbReference>
<proteinExistence type="predicted"/>
<evidence type="ECO:0000313" key="2">
    <source>
        <dbReference type="EMBL" id="VDI58304.1"/>
    </source>
</evidence>